<dbReference type="AlphaFoldDB" id="A0ABD3M5I3"/>
<gene>
    <name evidence="2" type="ORF">ACHAWU_002095</name>
</gene>
<accession>A0ABD3M5I3</accession>
<organism evidence="2 3">
    <name type="scientific">Discostella pseudostelligera</name>
    <dbReference type="NCBI Taxonomy" id="259834"/>
    <lineage>
        <taxon>Eukaryota</taxon>
        <taxon>Sar</taxon>
        <taxon>Stramenopiles</taxon>
        <taxon>Ochrophyta</taxon>
        <taxon>Bacillariophyta</taxon>
        <taxon>Coscinodiscophyceae</taxon>
        <taxon>Thalassiosirophycidae</taxon>
        <taxon>Stephanodiscales</taxon>
        <taxon>Stephanodiscaceae</taxon>
        <taxon>Discostella</taxon>
    </lineage>
</organism>
<feature type="region of interest" description="Disordered" evidence="1">
    <location>
        <begin position="402"/>
        <end position="422"/>
    </location>
</feature>
<feature type="compositionally biased region" description="Low complexity" evidence="1">
    <location>
        <begin position="301"/>
        <end position="320"/>
    </location>
</feature>
<feature type="region of interest" description="Disordered" evidence="1">
    <location>
        <begin position="208"/>
        <end position="228"/>
    </location>
</feature>
<dbReference type="Proteomes" id="UP001530293">
    <property type="component" value="Unassembled WGS sequence"/>
</dbReference>
<evidence type="ECO:0000256" key="1">
    <source>
        <dbReference type="SAM" id="MobiDB-lite"/>
    </source>
</evidence>
<dbReference type="EMBL" id="JALLBG020000206">
    <property type="protein sequence ID" value="KAL3759294.1"/>
    <property type="molecule type" value="Genomic_DNA"/>
</dbReference>
<evidence type="ECO:0000313" key="3">
    <source>
        <dbReference type="Proteomes" id="UP001530293"/>
    </source>
</evidence>
<protein>
    <submittedName>
        <fullName evidence="2">Uncharacterized protein</fullName>
    </submittedName>
</protein>
<comment type="caution">
    <text evidence="2">The sequence shown here is derived from an EMBL/GenBank/DDBJ whole genome shotgun (WGS) entry which is preliminary data.</text>
</comment>
<proteinExistence type="predicted"/>
<sequence length="441" mass="48347">MLLMSLPTRLRILFPKQRCCNTGGHHYHQRNRQHQHHHRAQLRRIVTSSIPPSQNAFIERPETIVLVESSLYNKNNNNSLSWNDAGSKIFPMCGLHFASIDLFHSVGGTTSTTSLESLEQTLVNDLSHIGSNSALFISTHDDGDDDDDENINQLLSPSTSFHSSSSSAHVVLIAKGPIQCLIAQYYLESNPLAGLVLVDPILLPENGREQATTKTRKKDGGSRNSNVDGRWETLLSKFMSVLMVKNMEVAAGNATTANATNVDPPLLLPIPNEVDTTLSSSSPKPTEELEIKFLHSLLQSSSSSSSQPLPSSTTTSSTPQQPRPLKLEPNSVPILVLYSGDHLYEEYYRGCAEWTAAFHAGSTTTPSIANTTALPYQQSRVGSGGGGGGGESAMVWKIPKPSGGTIRSRNWDNTKQKNNDDDDDVNSLMMRIYEWYDEMVA</sequence>
<feature type="compositionally biased region" description="Basic and acidic residues" evidence="1">
    <location>
        <begin position="409"/>
        <end position="419"/>
    </location>
</feature>
<keyword evidence="3" id="KW-1185">Reference proteome</keyword>
<evidence type="ECO:0000313" key="2">
    <source>
        <dbReference type="EMBL" id="KAL3759294.1"/>
    </source>
</evidence>
<reference evidence="2 3" key="1">
    <citation type="submission" date="2024-10" db="EMBL/GenBank/DDBJ databases">
        <title>Updated reference genomes for cyclostephanoid diatoms.</title>
        <authorList>
            <person name="Roberts W.R."/>
            <person name="Alverson A.J."/>
        </authorList>
    </citation>
    <scope>NUCLEOTIDE SEQUENCE [LARGE SCALE GENOMIC DNA]</scope>
    <source>
        <strain evidence="2 3">AJA232-27</strain>
    </source>
</reference>
<feature type="region of interest" description="Disordered" evidence="1">
    <location>
        <begin position="301"/>
        <end position="327"/>
    </location>
</feature>
<name>A0ABD3M5I3_9STRA</name>